<accession>A0A2A9FFY8</accession>
<evidence type="ECO:0000259" key="1">
    <source>
        <dbReference type="Pfam" id="PF00248"/>
    </source>
</evidence>
<organism evidence="2 3">
    <name type="scientific">Amycolatopsis sulphurea</name>
    <dbReference type="NCBI Taxonomy" id="76022"/>
    <lineage>
        <taxon>Bacteria</taxon>
        <taxon>Bacillati</taxon>
        <taxon>Actinomycetota</taxon>
        <taxon>Actinomycetes</taxon>
        <taxon>Pseudonocardiales</taxon>
        <taxon>Pseudonocardiaceae</taxon>
        <taxon>Amycolatopsis</taxon>
    </lineage>
</organism>
<dbReference type="PANTHER" id="PTHR43364">
    <property type="entry name" value="NADH-SPECIFIC METHYLGLYOXAL REDUCTASE-RELATED"/>
    <property type="match status" value="1"/>
</dbReference>
<dbReference type="EMBL" id="PDJK01000002">
    <property type="protein sequence ID" value="PFG49686.1"/>
    <property type="molecule type" value="Genomic_DNA"/>
</dbReference>
<dbReference type="CDD" id="cd19091">
    <property type="entry name" value="AKR_PsAKR"/>
    <property type="match status" value="1"/>
</dbReference>
<dbReference type="Pfam" id="PF00248">
    <property type="entry name" value="Aldo_ket_red"/>
    <property type="match status" value="1"/>
</dbReference>
<name>A0A2A9FFY8_9PSEU</name>
<evidence type="ECO:0000313" key="2">
    <source>
        <dbReference type="EMBL" id="PFG49686.1"/>
    </source>
</evidence>
<dbReference type="InterPro" id="IPR050523">
    <property type="entry name" value="AKR_Detox_Biosynth"/>
</dbReference>
<dbReference type="PANTHER" id="PTHR43364:SF18">
    <property type="entry name" value="OXIDOREDUCTASE"/>
    <property type="match status" value="1"/>
</dbReference>
<dbReference type="AlphaFoldDB" id="A0A2A9FFY8"/>
<dbReference type="SUPFAM" id="SSF51430">
    <property type="entry name" value="NAD(P)-linked oxidoreductase"/>
    <property type="match status" value="1"/>
</dbReference>
<evidence type="ECO:0000313" key="3">
    <source>
        <dbReference type="Proteomes" id="UP000243542"/>
    </source>
</evidence>
<gene>
    <name evidence="2" type="ORF">ATK36_4858</name>
</gene>
<feature type="domain" description="NADP-dependent oxidoreductase" evidence="1">
    <location>
        <begin position="17"/>
        <end position="319"/>
    </location>
</feature>
<proteinExistence type="predicted"/>
<dbReference type="InterPro" id="IPR036812">
    <property type="entry name" value="NAD(P)_OxRdtase_dom_sf"/>
</dbReference>
<comment type="caution">
    <text evidence="2">The sequence shown here is derived from an EMBL/GenBank/DDBJ whole genome shotgun (WGS) entry which is preliminary data.</text>
</comment>
<dbReference type="GO" id="GO:0005829">
    <property type="term" value="C:cytosol"/>
    <property type="evidence" value="ECO:0007669"/>
    <property type="project" value="TreeGrafter"/>
</dbReference>
<sequence length="353" mass="38227">MRYRWLGRTGVKVSEFGFGAATLGSRWGPRWTMSEEDADVVVGLALDAGINHFDTANVYNGGESEVWLGRALKAHSARDRVVLSTKFGYRTDPRNVNSGGSGRRAMTAAVDRSLRRLGTDWIDLYYLHLWDRETPVAETLAAAQTLVAQGKIRYLGVSNVPAWYVGVAEGLHPGAVSAVQLNYNLLVRSVEHEFATLAEHTGVGLVGWGPLANGLLAGRYRVAEGERRLEGAGRLTETFGTGNVDPFAPGVGDVLEQLDKVAADTGHPRAVVALAWLLGREPLASILLGVSGPEQLAQNLRAAEVDLPEDARTALDRVSEPVLAHPYNFLTPQLQKLVHGNDLPQRQKRAADA</sequence>
<dbReference type="Proteomes" id="UP000243542">
    <property type="component" value="Unassembled WGS sequence"/>
</dbReference>
<dbReference type="InterPro" id="IPR023210">
    <property type="entry name" value="NADP_OxRdtase_dom"/>
</dbReference>
<dbReference type="Gene3D" id="3.20.20.100">
    <property type="entry name" value="NADP-dependent oxidoreductase domain"/>
    <property type="match status" value="1"/>
</dbReference>
<keyword evidence="3" id="KW-1185">Reference proteome</keyword>
<protein>
    <submittedName>
        <fullName evidence="2">Aryl-alcohol dehydrogenase-like predicted oxidoreductase</fullName>
    </submittedName>
</protein>
<dbReference type="RefSeq" id="WP_098513548.1">
    <property type="nucleotide sequence ID" value="NZ_JBIAKZ010000004.1"/>
</dbReference>
<reference evidence="2 3" key="1">
    <citation type="submission" date="2017-10" db="EMBL/GenBank/DDBJ databases">
        <title>Sequencing the genomes of 1000 actinobacteria strains.</title>
        <authorList>
            <person name="Klenk H.-P."/>
        </authorList>
    </citation>
    <scope>NUCLEOTIDE SEQUENCE [LARGE SCALE GENOMIC DNA]</scope>
    <source>
        <strain evidence="2 3">DSM 46092</strain>
    </source>
</reference>